<evidence type="ECO:0000256" key="8">
    <source>
        <dbReference type="SAM" id="MobiDB-lite"/>
    </source>
</evidence>
<dbReference type="InterPro" id="IPR000983">
    <property type="entry name" value="Bac_GSPG_pilin"/>
</dbReference>
<evidence type="ECO:0000256" key="3">
    <source>
        <dbReference type="ARBA" id="ARBA00022481"/>
    </source>
</evidence>
<dbReference type="GO" id="GO:0015628">
    <property type="term" value="P:protein secretion by the type II secretion system"/>
    <property type="evidence" value="ECO:0007669"/>
    <property type="project" value="InterPro"/>
</dbReference>
<evidence type="ECO:0000256" key="1">
    <source>
        <dbReference type="ARBA" id="ARBA00004167"/>
    </source>
</evidence>
<evidence type="ECO:0000313" key="11">
    <source>
        <dbReference type="Proteomes" id="UP000030437"/>
    </source>
</evidence>
<name>A0A0A3IJB0_9BACI</name>
<evidence type="ECO:0000256" key="5">
    <source>
        <dbReference type="ARBA" id="ARBA00022989"/>
    </source>
</evidence>
<keyword evidence="6 9" id="KW-0472">Membrane</keyword>
<dbReference type="Gene3D" id="3.30.700.10">
    <property type="entry name" value="Glycoprotein, Type 4 Pilin"/>
    <property type="match status" value="1"/>
</dbReference>
<keyword evidence="5 9" id="KW-1133">Transmembrane helix</keyword>
<dbReference type="Pfam" id="PF07963">
    <property type="entry name" value="N_methyl"/>
    <property type="match status" value="1"/>
</dbReference>
<dbReference type="GO" id="GO:0030420">
    <property type="term" value="P:establishment of competence for transformation"/>
    <property type="evidence" value="ECO:0007669"/>
    <property type="project" value="UniProtKB-KW"/>
</dbReference>
<dbReference type="GO" id="GO:0009986">
    <property type="term" value="C:cell surface"/>
    <property type="evidence" value="ECO:0007669"/>
    <property type="project" value="UniProtKB-SubCell"/>
</dbReference>
<dbReference type="STRING" id="1220589.CD32_10235"/>
<dbReference type="RefSeq" id="WP_036154206.1">
    <property type="nucleotide sequence ID" value="NZ_AVCX01000006.1"/>
</dbReference>
<dbReference type="PRINTS" id="PR00813">
    <property type="entry name" value="BCTERIALGSPG"/>
</dbReference>
<dbReference type="SUPFAM" id="SSF54523">
    <property type="entry name" value="Pili subunits"/>
    <property type="match status" value="1"/>
</dbReference>
<proteinExistence type="predicted"/>
<dbReference type="eggNOG" id="COG4969">
    <property type="taxonomic scope" value="Bacteria"/>
</dbReference>
<keyword evidence="4 9" id="KW-0812">Transmembrane</keyword>
<dbReference type="PANTHER" id="PTHR30093:SF44">
    <property type="entry name" value="TYPE II SECRETION SYSTEM CORE PROTEIN G"/>
    <property type="match status" value="1"/>
</dbReference>
<reference evidence="10 11" key="1">
    <citation type="submission" date="2014-02" db="EMBL/GenBank/DDBJ databases">
        <title>Draft genome sequence of Lysinibacillus odysseyi NBRC 100172.</title>
        <authorList>
            <person name="Zhang F."/>
            <person name="Wang G."/>
            <person name="Zhang L."/>
        </authorList>
    </citation>
    <scope>NUCLEOTIDE SEQUENCE [LARGE SCALE GENOMIC DNA]</scope>
    <source>
        <strain evidence="10 11">NBRC 100172</strain>
    </source>
</reference>
<evidence type="ECO:0000256" key="7">
    <source>
        <dbReference type="ARBA" id="ARBA00023287"/>
    </source>
</evidence>
<dbReference type="InterPro" id="IPR045584">
    <property type="entry name" value="Pilin-like"/>
</dbReference>
<gene>
    <name evidence="10" type="ORF">CD32_10235</name>
</gene>
<evidence type="ECO:0008006" key="12">
    <source>
        <dbReference type="Google" id="ProtNLM"/>
    </source>
</evidence>
<keyword evidence="3" id="KW-0488">Methylation</keyword>
<evidence type="ECO:0000256" key="4">
    <source>
        <dbReference type="ARBA" id="ARBA00022692"/>
    </source>
</evidence>
<accession>A0A0A3IJB0</accession>
<sequence length="144" mass="15343">MLQQMKKRMKDEKGLTLIELLAVIVILAIIAAIAIPAIGNIIDNSRVKAAKADAVNILNAANMYFTDEGAGKTTADKEALKTYVDNWGTFKDDTEVKVTNESPNKLTGTATLSSGETITFKGATIEDINEADVEPGDTISGSQP</sequence>
<keyword evidence="11" id="KW-1185">Reference proteome</keyword>
<dbReference type="OrthoDB" id="2428428at2"/>
<feature type="region of interest" description="Disordered" evidence="8">
    <location>
        <begin position="125"/>
        <end position="144"/>
    </location>
</feature>
<dbReference type="NCBIfam" id="TIGR02532">
    <property type="entry name" value="IV_pilin_GFxxxE"/>
    <property type="match status" value="1"/>
</dbReference>
<organism evidence="10 11">
    <name type="scientific">Lysinibacillus odysseyi 34hs-1 = NBRC 100172</name>
    <dbReference type="NCBI Taxonomy" id="1220589"/>
    <lineage>
        <taxon>Bacteria</taxon>
        <taxon>Bacillati</taxon>
        <taxon>Bacillota</taxon>
        <taxon>Bacilli</taxon>
        <taxon>Bacillales</taxon>
        <taxon>Bacillaceae</taxon>
        <taxon>Lysinibacillus</taxon>
    </lineage>
</organism>
<keyword evidence="7" id="KW-0178">Competence</keyword>
<dbReference type="AlphaFoldDB" id="A0A0A3IJB0"/>
<comment type="caution">
    <text evidence="10">The sequence shown here is derived from an EMBL/GenBank/DDBJ whole genome shotgun (WGS) entry which is preliminary data.</text>
</comment>
<evidence type="ECO:0000313" key="10">
    <source>
        <dbReference type="EMBL" id="KGR84831.1"/>
    </source>
</evidence>
<comment type="subcellular location">
    <subcellularLocation>
        <location evidence="2">Cell surface</location>
    </subcellularLocation>
    <subcellularLocation>
        <location evidence="1">Membrane</location>
        <topology evidence="1">Single-pass membrane protein</topology>
    </subcellularLocation>
</comment>
<dbReference type="GO" id="GO:0015627">
    <property type="term" value="C:type II protein secretion system complex"/>
    <property type="evidence" value="ECO:0007669"/>
    <property type="project" value="InterPro"/>
</dbReference>
<protein>
    <recommendedName>
        <fullName evidence="12">Tfp assembly type protein</fullName>
    </recommendedName>
</protein>
<feature type="transmembrane region" description="Helical" evidence="9">
    <location>
        <begin position="20"/>
        <end position="42"/>
    </location>
</feature>
<evidence type="ECO:0000256" key="9">
    <source>
        <dbReference type="SAM" id="Phobius"/>
    </source>
</evidence>
<dbReference type="PANTHER" id="PTHR30093">
    <property type="entry name" value="GENERAL SECRETION PATHWAY PROTEIN G"/>
    <property type="match status" value="1"/>
</dbReference>
<dbReference type="PROSITE" id="PS00409">
    <property type="entry name" value="PROKAR_NTER_METHYL"/>
    <property type="match status" value="1"/>
</dbReference>
<evidence type="ECO:0000256" key="6">
    <source>
        <dbReference type="ARBA" id="ARBA00023136"/>
    </source>
</evidence>
<dbReference type="EMBL" id="JPVP01000055">
    <property type="protein sequence ID" value="KGR84831.1"/>
    <property type="molecule type" value="Genomic_DNA"/>
</dbReference>
<dbReference type="InterPro" id="IPR012902">
    <property type="entry name" value="N_methyl_site"/>
</dbReference>
<dbReference type="Proteomes" id="UP000030437">
    <property type="component" value="Unassembled WGS sequence"/>
</dbReference>
<dbReference type="GO" id="GO:0016020">
    <property type="term" value="C:membrane"/>
    <property type="evidence" value="ECO:0007669"/>
    <property type="project" value="UniProtKB-SubCell"/>
</dbReference>
<evidence type="ECO:0000256" key="2">
    <source>
        <dbReference type="ARBA" id="ARBA00004241"/>
    </source>
</evidence>